<accession>A0A2N5NKJ7</accession>
<dbReference type="GO" id="GO:0006508">
    <property type="term" value="P:proteolysis"/>
    <property type="evidence" value="ECO:0007669"/>
    <property type="project" value="UniProtKB-KW"/>
</dbReference>
<keyword evidence="3 7" id="KW-0812">Transmembrane</keyword>
<comment type="caution">
    <text evidence="9">The sequence shown here is derived from an EMBL/GenBank/DDBJ whole genome shotgun (WGS) entry which is preliminary data.</text>
</comment>
<evidence type="ECO:0000256" key="4">
    <source>
        <dbReference type="ARBA" id="ARBA00022801"/>
    </source>
</evidence>
<dbReference type="InterPro" id="IPR035952">
    <property type="entry name" value="Rhomboid-like_sf"/>
</dbReference>
<dbReference type="RefSeq" id="WP_101879251.1">
    <property type="nucleotide sequence ID" value="NZ_CACRUK010000019.1"/>
</dbReference>
<feature type="transmembrane region" description="Helical" evidence="7">
    <location>
        <begin position="53"/>
        <end position="81"/>
    </location>
</feature>
<dbReference type="PANTHER" id="PTHR43731">
    <property type="entry name" value="RHOMBOID PROTEASE"/>
    <property type="match status" value="1"/>
</dbReference>
<dbReference type="EMBL" id="NIHM01000004">
    <property type="protein sequence ID" value="PLT56845.1"/>
    <property type="molecule type" value="Genomic_DNA"/>
</dbReference>
<evidence type="ECO:0000313" key="10">
    <source>
        <dbReference type="Proteomes" id="UP000234849"/>
    </source>
</evidence>
<dbReference type="Proteomes" id="UP000234849">
    <property type="component" value="Unassembled WGS sequence"/>
</dbReference>
<evidence type="ECO:0000256" key="1">
    <source>
        <dbReference type="ARBA" id="ARBA00004141"/>
    </source>
</evidence>
<name>A0A2N5NKJ7_MEDGN</name>
<feature type="transmembrane region" description="Helical" evidence="7">
    <location>
        <begin position="148"/>
        <end position="166"/>
    </location>
</feature>
<dbReference type="SUPFAM" id="SSF144091">
    <property type="entry name" value="Rhomboid-like"/>
    <property type="match status" value="1"/>
</dbReference>
<evidence type="ECO:0000256" key="3">
    <source>
        <dbReference type="ARBA" id="ARBA00022692"/>
    </source>
</evidence>
<dbReference type="GO" id="GO:0016020">
    <property type="term" value="C:membrane"/>
    <property type="evidence" value="ECO:0007669"/>
    <property type="project" value="UniProtKB-SubCell"/>
</dbReference>
<evidence type="ECO:0000313" key="9">
    <source>
        <dbReference type="EMBL" id="PLT56845.1"/>
    </source>
</evidence>
<reference evidence="9 10" key="1">
    <citation type="journal article" date="2017" name="Genome Med.">
        <title>A novel Ruminococcus gnavus clade enriched in inflammatory bowel disease patients.</title>
        <authorList>
            <person name="Hall A.B."/>
            <person name="Yassour M."/>
            <person name="Sauk J."/>
            <person name="Garner A."/>
            <person name="Jiang X."/>
            <person name="Arthur T."/>
            <person name="Lagoudas G.K."/>
            <person name="Vatanen T."/>
            <person name="Fornelos N."/>
            <person name="Wilson R."/>
            <person name="Bertha M."/>
            <person name="Cohen M."/>
            <person name="Garber J."/>
            <person name="Khalili H."/>
            <person name="Gevers D."/>
            <person name="Ananthakrishnan A.N."/>
            <person name="Kugathasan S."/>
            <person name="Lander E.S."/>
            <person name="Blainey P."/>
            <person name="Vlamakis H."/>
            <person name="Xavier R.J."/>
            <person name="Huttenhower C."/>
        </authorList>
    </citation>
    <scope>NUCLEOTIDE SEQUENCE [LARGE SCALE GENOMIC DNA]</scope>
    <source>
        <strain evidence="9 10">RJX1118</strain>
    </source>
</reference>
<organism evidence="9 10">
    <name type="scientific">Mediterraneibacter gnavus</name>
    <name type="common">Ruminococcus gnavus</name>
    <dbReference type="NCBI Taxonomy" id="33038"/>
    <lineage>
        <taxon>Bacteria</taxon>
        <taxon>Bacillati</taxon>
        <taxon>Bacillota</taxon>
        <taxon>Clostridia</taxon>
        <taxon>Lachnospirales</taxon>
        <taxon>Lachnospiraceae</taxon>
        <taxon>Mediterraneibacter</taxon>
    </lineage>
</organism>
<evidence type="ECO:0000256" key="2">
    <source>
        <dbReference type="ARBA" id="ARBA00009045"/>
    </source>
</evidence>
<feature type="domain" description="Peptidase S54 rhomboid" evidence="8">
    <location>
        <begin position="51"/>
        <end position="190"/>
    </location>
</feature>
<dbReference type="PANTHER" id="PTHR43731:SF14">
    <property type="entry name" value="PRESENILIN-ASSOCIATED RHOMBOID-LIKE PROTEIN, MITOCHONDRIAL"/>
    <property type="match status" value="1"/>
</dbReference>
<feature type="transmembrane region" description="Helical" evidence="7">
    <location>
        <begin position="172"/>
        <end position="190"/>
    </location>
</feature>
<gene>
    <name evidence="9" type="ORF">CDL18_04060</name>
</gene>
<protein>
    <submittedName>
        <fullName evidence="9">Rhomboid family intramembrane serine protease</fullName>
    </submittedName>
</protein>
<dbReference type="AlphaFoldDB" id="A0A2N5NKJ7"/>
<evidence type="ECO:0000256" key="6">
    <source>
        <dbReference type="ARBA" id="ARBA00023136"/>
    </source>
</evidence>
<feature type="transmembrane region" description="Helical" evidence="7">
    <location>
        <begin position="93"/>
        <end position="113"/>
    </location>
</feature>
<feature type="transmembrane region" description="Helical" evidence="7">
    <location>
        <begin position="7"/>
        <end position="27"/>
    </location>
</feature>
<dbReference type="InterPro" id="IPR022764">
    <property type="entry name" value="Peptidase_S54_rhomboid_dom"/>
</dbReference>
<dbReference type="InterPro" id="IPR050925">
    <property type="entry name" value="Rhomboid_protease_S54"/>
</dbReference>
<comment type="similarity">
    <text evidence="2">Belongs to the peptidase S54 family.</text>
</comment>
<keyword evidence="4" id="KW-0378">Hydrolase</keyword>
<evidence type="ECO:0000259" key="8">
    <source>
        <dbReference type="Pfam" id="PF01694"/>
    </source>
</evidence>
<proteinExistence type="inferred from homology"/>
<keyword evidence="6 7" id="KW-0472">Membrane</keyword>
<dbReference type="Gene3D" id="1.20.1540.10">
    <property type="entry name" value="Rhomboid-like"/>
    <property type="match status" value="1"/>
</dbReference>
<comment type="subcellular location">
    <subcellularLocation>
        <location evidence="1">Membrane</location>
        <topology evidence="1">Multi-pass membrane protein</topology>
    </subcellularLocation>
</comment>
<evidence type="ECO:0000256" key="5">
    <source>
        <dbReference type="ARBA" id="ARBA00022989"/>
    </source>
</evidence>
<dbReference type="Pfam" id="PF01694">
    <property type="entry name" value="Rhomboid"/>
    <property type="match status" value="1"/>
</dbReference>
<feature type="transmembrane region" description="Helical" evidence="7">
    <location>
        <begin position="119"/>
        <end position="139"/>
    </location>
</feature>
<dbReference type="GO" id="GO:0004252">
    <property type="term" value="F:serine-type endopeptidase activity"/>
    <property type="evidence" value="ECO:0007669"/>
    <property type="project" value="InterPro"/>
</dbReference>
<evidence type="ECO:0000256" key="7">
    <source>
        <dbReference type="SAM" id="Phobius"/>
    </source>
</evidence>
<sequence>MQKSKQTVCTAALIVINMGIFFLLSFLGNPENAVFMIKYGAMYPPLIFEDAQYYRLITCIFLHFGIDHLMNNMVMLGALGWNLEKEIGSFKFLLIYFVSGIGANLISLAMDFYTGNLAVSAGASGAIFGLLGALLWVVIRNRGKVGRLTGRGILFMVLLSLYFGFTSTGVDNAAHVGGLICGFLTAVLLYHGRNVPRQEV</sequence>
<keyword evidence="5 7" id="KW-1133">Transmembrane helix</keyword>
<keyword evidence="9" id="KW-0645">Protease</keyword>